<accession>A0A4C1SNJ2</accession>
<dbReference type="AlphaFoldDB" id="A0A4C1SNJ2"/>
<sequence>MFNHRSNESTISIVNSRRPHGAAREHLRSKPSSLKRKYCGRTLAVTSRSSSSYSANVGQHMRARSAVKYNQRRLTHADDRARRTKRARVRDTRSSRAAGRRG</sequence>
<feature type="compositionally biased region" description="Basic residues" evidence="1">
    <location>
        <begin position="61"/>
        <end position="74"/>
    </location>
</feature>
<dbReference type="Proteomes" id="UP000299102">
    <property type="component" value="Unassembled WGS sequence"/>
</dbReference>
<evidence type="ECO:0000313" key="2">
    <source>
        <dbReference type="EMBL" id="GBP03709.1"/>
    </source>
</evidence>
<keyword evidence="3" id="KW-1185">Reference proteome</keyword>
<feature type="region of interest" description="Disordered" evidence="1">
    <location>
        <begin position="1"/>
        <end position="35"/>
    </location>
</feature>
<feature type="region of interest" description="Disordered" evidence="1">
    <location>
        <begin position="48"/>
        <end position="102"/>
    </location>
</feature>
<proteinExistence type="predicted"/>
<comment type="caution">
    <text evidence="2">The sequence shown here is derived from an EMBL/GenBank/DDBJ whole genome shotgun (WGS) entry which is preliminary data.</text>
</comment>
<gene>
    <name evidence="2" type="ORF">EVAR_2444_1</name>
</gene>
<dbReference type="EMBL" id="BGZK01000011">
    <property type="protein sequence ID" value="GBP03709.1"/>
    <property type="molecule type" value="Genomic_DNA"/>
</dbReference>
<name>A0A4C1SNJ2_EUMVA</name>
<protein>
    <submittedName>
        <fullName evidence="2">Uncharacterized protein</fullName>
    </submittedName>
</protein>
<evidence type="ECO:0000256" key="1">
    <source>
        <dbReference type="SAM" id="MobiDB-lite"/>
    </source>
</evidence>
<organism evidence="2 3">
    <name type="scientific">Eumeta variegata</name>
    <name type="common">Bagworm moth</name>
    <name type="synonym">Eumeta japonica</name>
    <dbReference type="NCBI Taxonomy" id="151549"/>
    <lineage>
        <taxon>Eukaryota</taxon>
        <taxon>Metazoa</taxon>
        <taxon>Ecdysozoa</taxon>
        <taxon>Arthropoda</taxon>
        <taxon>Hexapoda</taxon>
        <taxon>Insecta</taxon>
        <taxon>Pterygota</taxon>
        <taxon>Neoptera</taxon>
        <taxon>Endopterygota</taxon>
        <taxon>Lepidoptera</taxon>
        <taxon>Glossata</taxon>
        <taxon>Ditrysia</taxon>
        <taxon>Tineoidea</taxon>
        <taxon>Psychidae</taxon>
        <taxon>Oiketicinae</taxon>
        <taxon>Eumeta</taxon>
    </lineage>
</organism>
<evidence type="ECO:0000313" key="3">
    <source>
        <dbReference type="Proteomes" id="UP000299102"/>
    </source>
</evidence>
<reference evidence="2 3" key="1">
    <citation type="journal article" date="2019" name="Commun. Biol.">
        <title>The bagworm genome reveals a unique fibroin gene that provides high tensile strength.</title>
        <authorList>
            <person name="Kono N."/>
            <person name="Nakamura H."/>
            <person name="Ohtoshi R."/>
            <person name="Tomita M."/>
            <person name="Numata K."/>
            <person name="Arakawa K."/>
        </authorList>
    </citation>
    <scope>NUCLEOTIDE SEQUENCE [LARGE SCALE GENOMIC DNA]</scope>
</reference>